<dbReference type="SUPFAM" id="SSF63829">
    <property type="entry name" value="Calcium-dependent phosphotriesterase"/>
    <property type="match status" value="1"/>
</dbReference>
<reference evidence="2" key="2">
    <citation type="submission" date="2023-01" db="EMBL/GenBank/DDBJ databases">
        <title>Draft genome sequence of Portibacter lacus strain NBRC 108769.</title>
        <authorList>
            <person name="Sun Q."/>
            <person name="Mori K."/>
        </authorList>
    </citation>
    <scope>NUCLEOTIDE SEQUENCE</scope>
    <source>
        <strain evidence="2">NBRC 108769</strain>
    </source>
</reference>
<evidence type="ECO:0000313" key="3">
    <source>
        <dbReference type="Proteomes" id="UP001156666"/>
    </source>
</evidence>
<protein>
    <recommendedName>
        <fullName evidence="1">Secretion system C-terminal sorting domain-containing protein</fullName>
    </recommendedName>
</protein>
<evidence type="ECO:0000259" key="1">
    <source>
        <dbReference type="Pfam" id="PF18962"/>
    </source>
</evidence>
<name>A0AA37WD85_9BACT</name>
<proteinExistence type="predicted"/>
<dbReference type="NCBIfam" id="TIGR04183">
    <property type="entry name" value="Por_Secre_tail"/>
    <property type="match status" value="1"/>
</dbReference>
<dbReference type="RefSeq" id="WP_235295299.1">
    <property type="nucleotide sequence ID" value="NZ_BSOH01000006.1"/>
</dbReference>
<keyword evidence="3" id="KW-1185">Reference proteome</keyword>
<evidence type="ECO:0000313" key="2">
    <source>
        <dbReference type="EMBL" id="GLR16558.1"/>
    </source>
</evidence>
<sequence>MRRNRYIYTYLVNFLPTILLLVLILPSINAQDFDVQKYALGEKLNFPTGVTFADEGSNHLWLHYRTTENGATVDKLLMYNQAEWAPSTFSICNSCISDFKTGPDGKLWVAASEEGVYRRDNDEWVQVLDIEAKGFDWKENGELIIINSTGAHHYDGNEVTAGSVEGMPEMTSDPHDVVVDRTGDLYLIISSKLYLYNQTSGWTEKMELSAPMNIEVDSENRVWVTDNFGEIGYYQEGIYLGGVYDYFGTDGFDIDQTDVLWYGAEELIRNQDGTELSLNAEDLIDDGIFINSIYVDQNNLVWVASNFKSGIASVRYLGDPTATSEVNIASNISLNPNPVFDQTHLNIDLKERSEVNIQVYNLAGRIISTHRNQLSAGRHVIPLNVTTLRSGIYLVNVSYGTDSKTLKMVKK</sequence>
<dbReference type="Gene3D" id="2.130.10.10">
    <property type="entry name" value="YVTN repeat-like/Quinoprotein amine dehydrogenase"/>
    <property type="match status" value="1"/>
</dbReference>
<dbReference type="InterPro" id="IPR026444">
    <property type="entry name" value="Secre_tail"/>
</dbReference>
<organism evidence="2 3">
    <name type="scientific">Portibacter lacus</name>
    <dbReference type="NCBI Taxonomy" id="1099794"/>
    <lineage>
        <taxon>Bacteria</taxon>
        <taxon>Pseudomonadati</taxon>
        <taxon>Bacteroidota</taxon>
        <taxon>Saprospiria</taxon>
        <taxon>Saprospirales</taxon>
        <taxon>Haliscomenobacteraceae</taxon>
        <taxon>Portibacter</taxon>
    </lineage>
</organism>
<dbReference type="Pfam" id="PF18962">
    <property type="entry name" value="Por_Secre_tail"/>
    <property type="match status" value="1"/>
</dbReference>
<dbReference type="AlphaFoldDB" id="A0AA37WD85"/>
<feature type="domain" description="Secretion system C-terminal sorting" evidence="1">
    <location>
        <begin position="336"/>
        <end position="408"/>
    </location>
</feature>
<dbReference type="Proteomes" id="UP001156666">
    <property type="component" value="Unassembled WGS sequence"/>
</dbReference>
<dbReference type="InterPro" id="IPR015943">
    <property type="entry name" value="WD40/YVTN_repeat-like_dom_sf"/>
</dbReference>
<comment type="caution">
    <text evidence="2">The sequence shown here is derived from an EMBL/GenBank/DDBJ whole genome shotgun (WGS) entry which is preliminary data.</text>
</comment>
<accession>A0AA37WD85</accession>
<reference evidence="2" key="1">
    <citation type="journal article" date="2014" name="Int. J. Syst. Evol. Microbiol.">
        <title>Complete genome sequence of Corynebacterium casei LMG S-19264T (=DSM 44701T), isolated from a smear-ripened cheese.</title>
        <authorList>
            <consortium name="US DOE Joint Genome Institute (JGI-PGF)"/>
            <person name="Walter F."/>
            <person name="Albersmeier A."/>
            <person name="Kalinowski J."/>
            <person name="Ruckert C."/>
        </authorList>
    </citation>
    <scope>NUCLEOTIDE SEQUENCE</scope>
    <source>
        <strain evidence="2">NBRC 108769</strain>
    </source>
</reference>
<gene>
    <name evidence="2" type="ORF">GCM10007940_11730</name>
</gene>
<dbReference type="EMBL" id="BSOH01000006">
    <property type="protein sequence ID" value="GLR16558.1"/>
    <property type="molecule type" value="Genomic_DNA"/>
</dbReference>